<sequence length="186" mass="19597">MGEPYRVMTVCTGNICRSPMAEVVLRDRFGSAGLADRVVVDSTGVSDEEEGNPIDRRGRTVLAAHGYVVDGAHRARQVRSADVAGRDLVLAMTSQHARALRRLAGSDESGPGTSDAGRIRMYRSFDPSAPGVGAEGDERALDIADPWYGGAADFEECLAEVEAAADGVVAFVREAIGAGASDRSRS</sequence>
<feature type="active site" description="Nucleophile" evidence="5">
    <location>
        <position position="11"/>
    </location>
</feature>
<evidence type="ECO:0000313" key="7">
    <source>
        <dbReference type="EMBL" id="MBD8080037.1"/>
    </source>
</evidence>
<dbReference type="RefSeq" id="WP_191829611.1">
    <property type="nucleotide sequence ID" value="NZ_JACYHB010000011.1"/>
</dbReference>
<protein>
    <recommendedName>
        <fullName evidence="2">protein-tyrosine-phosphatase</fullName>
        <ecNumber evidence="2">3.1.3.48</ecNumber>
    </recommendedName>
</protein>
<evidence type="ECO:0000256" key="1">
    <source>
        <dbReference type="ARBA" id="ARBA00011063"/>
    </source>
</evidence>
<dbReference type="CDD" id="cd16343">
    <property type="entry name" value="LMWPTP"/>
    <property type="match status" value="1"/>
</dbReference>
<dbReference type="Gene3D" id="3.40.50.2300">
    <property type="match status" value="1"/>
</dbReference>
<proteinExistence type="inferred from homology"/>
<dbReference type="SUPFAM" id="SSF52788">
    <property type="entry name" value="Phosphotyrosine protein phosphatases I"/>
    <property type="match status" value="1"/>
</dbReference>
<dbReference type="PRINTS" id="PR00719">
    <property type="entry name" value="LMWPTPASE"/>
</dbReference>
<keyword evidence="3" id="KW-0378">Hydrolase</keyword>
<evidence type="ECO:0000256" key="2">
    <source>
        <dbReference type="ARBA" id="ARBA00013064"/>
    </source>
</evidence>
<dbReference type="InterPro" id="IPR050438">
    <property type="entry name" value="LMW_PTPase"/>
</dbReference>
<feature type="domain" description="Phosphotyrosine protein phosphatase I" evidence="6">
    <location>
        <begin position="5"/>
        <end position="171"/>
    </location>
</feature>
<dbReference type="InterPro" id="IPR023485">
    <property type="entry name" value="Ptyr_pPase"/>
</dbReference>
<dbReference type="Pfam" id="PF01451">
    <property type="entry name" value="LMWPc"/>
    <property type="match status" value="1"/>
</dbReference>
<keyword evidence="4" id="KW-0904">Protein phosphatase</keyword>
<evidence type="ECO:0000313" key="8">
    <source>
        <dbReference type="Proteomes" id="UP000610846"/>
    </source>
</evidence>
<dbReference type="SMART" id="SM00226">
    <property type="entry name" value="LMWPc"/>
    <property type="match status" value="1"/>
</dbReference>
<evidence type="ECO:0000256" key="4">
    <source>
        <dbReference type="ARBA" id="ARBA00022912"/>
    </source>
</evidence>
<dbReference type="AlphaFoldDB" id="A0A927J1F0"/>
<dbReference type="EMBL" id="JACYHB010000011">
    <property type="protein sequence ID" value="MBD8080037.1"/>
    <property type="molecule type" value="Genomic_DNA"/>
</dbReference>
<dbReference type="GO" id="GO:0004725">
    <property type="term" value="F:protein tyrosine phosphatase activity"/>
    <property type="evidence" value="ECO:0007669"/>
    <property type="project" value="UniProtKB-EC"/>
</dbReference>
<reference evidence="7" key="1">
    <citation type="journal article" date="2018" name="Curr. Microbiol.">
        <title>Cellulosimicrobium arenosum sp. nov., Isolated from Marine Sediment Sand.</title>
        <authorList>
            <person name="Oh M."/>
            <person name="Kim J.H."/>
            <person name="Yoon J.H."/>
            <person name="Schumann P."/>
            <person name="Kim W."/>
        </authorList>
    </citation>
    <scope>NUCLEOTIDE SEQUENCE</scope>
    <source>
        <strain evidence="7">KCTC 49039</strain>
    </source>
</reference>
<feature type="active site" evidence="5">
    <location>
        <position position="17"/>
    </location>
</feature>
<reference evidence="7" key="2">
    <citation type="submission" date="2020-09" db="EMBL/GenBank/DDBJ databases">
        <authorList>
            <person name="Yu Y."/>
        </authorList>
    </citation>
    <scope>NUCLEOTIDE SEQUENCE</scope>
    <source>
        <strain evidence="7">KCTC 49039</strain>
    </source>
</reference>
<dbReference type="PANTHER" id="PTHR11717">
    <property type="entry name" value="LOW MOLECULAR WEIGHT PROTEIN TYROSINE PHOSPHATASE"/>
    <property type="match status" value="1"/>
</dbReference>
<accession>A0A927J1F0</accession>
<evidence type="ECO:0000256" key="5">
    <source>
        <dbReference type="PIRSR" id="PIRSR617867-1"/>
    </source>
</evidence>
<organism evidence="7 8">
    <name type="scientific">Cellulosimicrobium arenosum</name>
    <dbReference type="NCBI Taxonomy" id="2708133"/>
    <lineage>
        <taxon>Bacteria</taxon>
        <taxon>Bacillati</taxon>
        <taxon>Actinomycetota</taxon>
        <taxon>Actinomycetes</taxon>
        <taxon>Micrococcales</taxon>
        <taxon>Promicromonosporaceae</taxon>
        <taxon>Cellulosimicrobium</taxon>
    </lineage>
</organism>
<dbReference type="Proteomes" id="UP000610846">
    <property type="component" value="Unassembled WGS sequence"/>
</dbReference>
<dbReference type="InterPro" id="IPR017867">
    <property type="entry name" value="Tyr_phospatase_low_mol_wt"/>
</dbReference>
<comment type="similarity">
    <text evidence="1">Belongs to the low molecular weight phosphotyrosine protein phosphatase family.</text>
</comment>
<dbReference type="InterPro" id="IPR036196">
    <property type="entry name" value="Ptyr_pPase_sf"/>
</dbReference>
<dbReference type="EC" id="3.1.3.48" evidence="2"/>
<comment type="caution">
    <text evidence="7">The sequence shown here is derived from an EMBL/GenBank/DDBJ whole genome shotgun (WGS) entry which is preliminary data.</text>
</comment>
<dbReference type="PANTHER" id="PTHR11717:SF7">
    <property type="entry name" value="LOW MOLECULAR WEIGHT PHOSPHOTYROSINE PROTEIN PHOSPHATASE"/>
    <property type="match status" value="1"/>
</dbReference>
<evidence type="ECO:0000256" key="3">
    <source>
        <dbReference type="ARBA" id="ARBA00022801"/>
    </source>
</evidence>
<feature type="active site" description="Proton donor" evidence="5">
    <location>
        <position position="145"/>
    </location>
</feature>
<name>A0A927J1F0_9MICO</name>
<evidence type="ECO:0000259" key="6">
    <source>
        <dbReference type="SMART" id="SM00226"/>
    </source>
</evidence>
<keyword evidence="8" id="KW-1185">Reference proteome</keyword>
<gene>
    <name evidence="7" type="ORF">IF651_13335</name>
</gene>